<keyword evidence="2" id="KW-1185">Reference proteome</keyword>
<reference evidence="1 2" key="1">
    <citation type="submission" date="2015-05" db="EMBL/GenBank/DDBJ databases">
        <authorList>
            <person name="Wang D.B."/>
            <person name="Wang M."/>
        </authorList>
    </citation>
    <scope>NUCLEOTIDE SEQUENCE [LARGE SCALE GENOMIC DNA]</scope>
    <source>
        <strain evidence="1">VL1</strain>
    </source>
</reference>
<proteinExistence type="predicted"/>
<organism evidence="1 2">
    <name type="scientific">Verticillium longisporum</name>
    <name type="common">Verticillium dahliae var. longisporum</name>
    <dbReference type="NCBI Taxonomy" id="100787"/>
    <lineage>
        <taxon>Eukaryota</taxon>
        <taxon>Fungi</taxon>
        <taxon>Dikarya</taxon>
        <taxon>Ascomycota</taxon>
        <taxon>Pezizomycotina</taxon>
        <taxon>Sordariomycetes</taxon>
        <taxon>Hypocreomycetidae</taxon>
        <taxon>Glomerellales</taxon>
        <taxon>Plectosphaerellaceae</taxon>
        <taxon>Verticillium</taxon>
    </lineage>
</organism>
<gene>
    <name evidence="1" type="ORF">BN1708_002547</name>
</gene>
<dbReference type="Proteomes" id="UP000044602">
    <property type="component" value="Unassembled WGS sequence"/>
</dbReference>
<evidence type="ECO:0000313" key="2">
    <source>
        <dbReference type="Proteomes" id="UP000044602"/>
    </source>
</evidence>
<dbReference type="AlphaFoldDB" id="A0A0G4KUT4"/>
<evidence type="ECO:0000313" key="1">
    <source>
        <dbReference type="EMBL" id="CRK13190.1"/>
    </source>
</evidence>
<dbReference type="EMBL" id="CVQH01004446">
    <property type="protein sequence ID" value="CRK13190.1"/>
    <property type="molecule type" value="Genomic_DNA"/>
</dbReference>
<sequence length="75" mass="8283">MKSSLIVSFGRFEIVVQLKVTVHNGGSATEFPHKTKIGGIYRAVILTRKVSQRVGAQYVGAFRPMGQRDRHVGRG</sequence>
<name>A0A0G4KUT4_VERLO</name>
<protein>
    <submittedName>
        <fullName evidence="1">Uncharacterized protein</fullName>
    </submittedName>
</protein>
<accession>A0A0G4KUT4</accession>